<accession>G7L9W6</accession>
<feature type="compositionally biased region" description="Low complexity" evidence="15">
    <location>
        <begin position="228"/>
        <end position="250"/>
    </location>
</feature>
<organism evidence="18 20">
    <name type="scientific">Medicago truncatula</name>
    <name type="common">Barrel medic</name>
    <name type="synonym">Medicago tribuloides</name>
    <dbReference type="NCBI Taxonomy" id="3880"/>
    <lineage>
        <taxon>Eukaryota</taxon>
        <taxon>Viridiplantae</taxon>
        <taxon>Streptophyta</taxon>
        <taxon>Embryophyta</taxon>
        <taxon>Tracheophyta</taxon>
        <taxon>Spermatophyta</taxon>
        <taxon>Magnoliopsida</taxon>
        <taxon>eudicotyledons</taxon>
        <taxon>Gunneridae</taxon>
        <taxon>Pentapetalae</taxon>
        <taxon>rosids</taxon>
        <taxon>fabids</taxon>
        <taxon>Fabales</taxon>
        <taxon>Fabaceae</taxon>
        <taxon>Papilionoideae</taxon>
        <taxon>50 kb inversion clade</taxon>
        <taxon>NPAAA clade</taxon>
        <taxon>Hologalegina</taxon>
        <taxon>IRL clade</taxon>
        <taxon>Trifolieae</taxon>
        <taxon>Medicago</taxon>
    </lineage>
</organism>
<evidence type="ECO:0000256" key="1">
    <source>
        <dbReference type="ARBA" id="ARBA00000900"/>
    </source>
</evidence>
<reference evidence="19" key="3">
    <citation type="submission" date="2015-04" db="UniProtKB">
        <authorList>
            <consortium name="EnsemblPlants"/>
        </authorList>
    </citation>
    <scope>IDENTIFICATION</scope>
    <source>
        <strain evidence="19">cv. Jemalong A17</strain>
    </source>
</reference>
<dbReference type="InterPro" id="IPR001841">
    <property type="entry name" value="Znf_RING"/>
</dbReference>
<evidence type="ECO:0000256" key="3">
    <source>
        <dbReference type="ARBA" id="ARBA00004906"/>
    </source>
</evidence>
<dbReference type="PROSITE" id="PS50089">
    <property type="entry name" value="ZF_RING_2"/>
    <property type="match status" value="1"/>
</dbReference>
<evidence type="ECO:0000313" key="18">
    <source>
        <dbReference type="EMBL" id="AET01943.1"/>
    </source>
</evidence>
<reference evidence="18 20" key="2">
    <citation type="journal article" date="2014" name="BMC Genomics">
        <title>An improved genome release (version Mt4.0) for the model legume Medicago truncatula.</title>
        <authorList>
            <person name="Tang H."/>
            <person name="Krishnakumar V."/>
            <person name="Bidwell S."/>
            <person name="Rosen B."/>
            <person name="Chan A."/>
            <person name="Zhou S."/>
            <person name="Gentzbittel L."/>
            <person name="Childs K.L."/>
            <person name="Yandell M."/>
            <person name="Gundlach H."/>
            <person name="Mayer K.F."/>
            <person name="Schwartz D.C."/>
            <person name="Town C.D."/>
        </authorList>
    </citation>
    <scope>GENOME REANNOTATION</scope>
    <source>
        <strain evidence="19 20">cv. Jemalong A17</strain>
    </source>
</reference>
<name>G7L9W6_MEDTR</name>
<proteinExistence type="inferred from homology"/>
<evidence type="ECO:0000256" key="16">
    <source>
        <dbReference type="SAM" id="Phobius"/>
    </source>
</evidence>
<evidence type="ECO:0000256" key="13">
    <source>
        <dbReference type="ARBA" id="ARBA00024209"/>
    </source>
</evidence>
<dbReference type="Proteomes" id="UP000002051">
    <property type="component" value="Chromosome 8"/>
</dbReference>
<dbReference type="EMBL" id="CM001224">
    <property type="protein sequence ID" value="AET01943.1"/>
    <property type="molecule type" value="Genomic_DNA"/>
</dbReference>
<evidence type="ECO:0000256" key="9">
    <source>
        <dbReference type="ARBA" id="ARBA00022786"/>
    </source>
</evidence>
<dbReference type="PANTHER" id="PTHR46913:SF1">
    <property type="entry name" value="RING-H2 FINGER PROTEIN ATL16"/>
    <property type="match status" value="1"/>
</dbReference>
<evidence type="ECO:0000256" key="5">
    <source>
        <dbReference type="ARBA" id="ARBA00022679"/>
    </source>
</evidence>
<keyword evidence="12 16" id="KW-0472">Membrane</keyword>
<reference evidence="18 20" key="1">
    <citation type="journal article" date="2011" name="Nature">
        <title>The Medicago genome provides insight into the evolution of rhizobial symbioses.</title>
        <authorList>
            <person name="Young N.D."/>
            <person name="Debelle F."/>
            <person name="Oldroyd G.E."/>
            <person name="Geurts R."/>
            <person name="Cannon S.B."/>
            <person name="Udvardi M.K."/>
            <person name="Benedito V.A."/>
            <person name="Mayer K.F."/>
            <person name="Gouzy J."/>
            <person name="Schoof H."/>
            <person name="Van de Peer Y."/>
            <person name="Proost S."/>
            <person name="Cook D.R."/>
            <person name="Meyers B.C."/>
            <person name="Spannagl M."/>
            <person name="Cheung F."/>
            <person name="De Mita S."/>
            <person name="Krishnakumar V."/>
            <person name="Gundlach H."/>
            <person name="Zhou S."/>
            <person name="Mudge J."/>
            <person name="Bharti A.K."/>
            <person name="Murray J.D."/>
            <person name="Naoumkina M.A."/>
            <person name="Rosen B."/>
            <person name="Silverstein K.A."/>
            <person name="Tang H."/>
            <person name="Rombauts S."/>
            <person name="Zhao P.X."/>
            <person name="Zhou P."/>
            <person name="Barbe V."/>
            <person name="Bardou P."/>
            <person name="Bechner M."/>
            <person name="Bellec A."/>
            <person name="Berger A."/>
            <person name="Berges H."/>
            <person name="Bidwell S."/>
            <person name="Bisseling T."/>
            <person name="Choisne N."/>
            <person name="Couloux A."/>
            <person name="Denny R."/>
            <person name="Deshpande S."/>
            <person name="Dai X."/>
            <person name="Doyle J.J."/>
            <person name="Dudez A.M."/>
            <person name="Farmer A.D."/>
            <person name="Fouteau S."/>
            <person name="Franken C."/>
            <person name="Gibelin C."/>
            <person name="Gish J."/>
            <person name="Goldstein S."/>
            <person name="Gonzalez A.J."/>
            <person name="Green P.J."/>
            <person name="Hallab A."/>
            <person name="Hartog M."/>
            <person name="Hua A."/>
            <person name="Humphray S.J."/>
            <person name="Jeong D.H."/>
            <person name="Jing Y."/>
            <person name="Jocker A."/>
            <person name="Kenton S.M."/>
            <person name="Kim D.J."/>
            <person name="Klee K."/>
            <person name="Lai H."/>
            <person name="Lang C."/>
            <person name="Lin S."/>
            <person name="Macmil S.L."/>
            <person name="Magdelenat G."/>
            <person name="Matthews L."/>
            <person name="McCorrison J."/>
            <person name="Monaghan E.L."/>
            <person name="Mun J.H."/>
            <person name="Najar F.Z."/>
            <person name="Nicholson C."/>
            <person name="Noirot C."/>
            <person name="O'Bleness M."/>
            <person name="Paule C.R."/>
            <person name="Poulain J."/>
            <person name="Prion F."/>
            <person name="Qin B."/>
            <person name="Qu C."/>
            <person name="Retzel E.F."/>
            <person name="Riddle C."/>
            <person name="Sallet E."/>
            <person name="Samain S."/>
            <person name="Samson N."/>
            <person name="Sanders I."/>
            <person name="Saurat O."/>
            <person name="Scarpelli C."/>
            <person name="Schiex T."/>
            <person name="Segurens B."/>
            <person name="Severin A.J."/>
            <person name="Sherrier D.J."/>
            <person name="Shi R."/>
            <person name="Sims S."/>
            <person name="Singer S.R."/>
            <person name="Sinharoy S."/>
            <person name="Sterck L."/>
            <person name="Viollet A."/>
            <person name="Wang B.B."/>
            <person name="Wang K."/>
            <person name="Wang M."/>
            <person name="Wang X."/>
            <person name="Warfsmann J."/>
            <person name="Weissenbach J."/>
            <person name="White D.D."/>
            <person name="White J.D."/>
            <person name="Wiley G.B."/>
            <person name="Wincker P."/>
            <person name="Xing Y."/>
            <person name="Yang L."/>
            <person name="Yao Z."/>
            <person name="Ying F."/>
            <person name="Zhai J."/>
            <person name="Zhou L."/>
            <person name="Zuber A."/>
            <person name="Denarie J."/>
            <person name="Dixon R.A."/>
            <person name="May G.D."/>
            <person name="Schwartz D.C."/>
            <person name="Rogers J."/>
            <person name="Quetier F."/>
            <person name="Town C.D."/>
            <person name="Roe B.A."/>
        </authorList>
    </citation>
    <scope>NUCLEOTIDE SEQUENCE [LARGE SCALE GENOMIC DNA]</scope>
    <source>
        <strain evidence="18">A17</strain>
        <strain evidence="19 20">cv. Jemalong A17</strain>
    </source>
</reference>
<dbReference type="FunFam" id="3.30.40.10:FF:000475">
    <property type="entry name" value="RING-H2 finger protein ATL3"/>
    <property type="match status" value="1"/>
</dbReference>
<dbReference type="Gene3D" id="3.30.40.10">
    <property type="entry name" value="Zinc/RING finger domain, C3HC4 (zinc finger)"/>
    <property type="match status" value="1"/>
</dbReference>
<evidence type="ECO:0000256" key="7">
    <source>
        <dbReference type="ARBA" id="ARBA00022723"/>
    </source>
</evidence>
<evidence type="ECO:0000256" key="15">
    <source>
        <dbReference type="SAM" id="MobiDB-lite"/>
    </source>
</evidence>
<feature type="compositionally biased region" description="Low complexity" evidence="15">
    <location>
        <begin position="266"/>
        <end position="277"/>
    </location>
</feature>
<sequence>MGAIAAATATNGSSDALGDSNRIEITGKIMVLAIIFLFMVVMFVLMLHLYAKWFWWRFEERTVPQPRNRRRRRRFVFAPGQDPVVYGSHQIGLEAKILKSLPVLVFKNEDFKDGLECAVCLCDVVEGEKTRLLPKCNHGFHLDCIDMWFQSHSTCPLCRNLVSVESCKPNSTTSNGEEMNVLVSSEGENLSHVNGLESSNFPTNVLVWGNSQRQVSSSFGVSLEEGSSHQQPCSTSSSSSTLGSDNGNSGRCNGNGMLVIDIPLPSDFSSSSLSPSDNRYVEDEMKSPMASRLRSFKRLLSRDKKFSPSTPSSMDVEQGQS</sequence>
<keyword evidence="20" id="KW-1185">Reference proteome</keyword>
<feature type="compositionally biased region" description="Polar residues" evidence="15">
    <location>
        <begin position="307"/>
        <end position="321"/>
    </location>
</feature>
<keyword evidence="7" id="KW-0479">Metal-binding</keyword>
<dbReference type="eggNOG" id="KOG0800">
    <property type="taxonomic scope" value="Eukaryota"/>
</dbReference>
<dbReference type="EnsemblPlants" id="AET01943">
    <property type="protein sequence ID" value="AET01943"/>
    <property type="gene ID" value="MTR_8g023400"/>
</dbReference>
<dbReference type="SMART" id="SM00184">
    <property type="entry name" value="RING"/>
    <property type="match status" value="1"/>
</dbReference>
<evidence type="ECO:0000259" key="17">
    <source>
        <dbReference type="PROSITE" id="PS50089"/>
    </source>
</evidence>
<dbReference type="EC" id="2.3.2.27" evidence="4"/>
<keyword evidence="5" id="KW-0808">Transferase</keyword>
<dbReference type="GO" id="GO:0005886">
    <property type="term" value="C:plasma membrane"/>
    <property type="evidence" value="ECO:0000318"/>
    <property type="project" value="GO_Central"/>
</dbReference>
<comment type="pathway">
    <text evidence="3">Protein modification; protein ubiquitination.</text>
</comment>
<dbReference type="OrthoDB" id="8062037at2759"/>
<feature type="domain" description="RING-type" evidence="17">
    <location>
        <begin position="117"/>
        <end position="159"/>
    </location>
</feature>
<dbReference type="InterPro" id="IPR044600">
    <property type="entry name" value="ATL1/ATL16-like"/>
</dbReference>
<evidence type="ECO:0000256" key="11">
    <source>
        <dbReference type="ARBA" id="ARBA00022989"/>
    </source>
</evidence>
<dbReference type="UniPathway" id="UPA00143"/>
<protein>
    <recommendedName>
        <fullName evidence="4">RING-type E3 ubiquitin transferase</fullName>
        <ecNumber evidence="4">2.3.2.27</ecNumber>
    </recommendedName>
</protein>
<dbReference type="CDD" id="cd16461">
    <property type="entry name" value="RING-H2_EL5-like"/>
    <property type="match status" value="1"/>
</dbReference>
<dbReference type="GO" id="GO:0008270">
    <property type="term" value="F:zinc ion binding"/>
    <property type="evidence" value="ECO:0007669"/>
    <property type="project" value="UniProtKB-KW"/>
</dbReference>
<dbReference type="GO" id="GO:0061630">
    <property type="term" value="F:ubiquitin protein ligase activity"/>
    <property type="evidence" value="ECO:0007669"/>
    <property type="project" value="UniProtKB-EC"/>
</dbReference>
<gene>
    <name evidence="19" type="primary">11441359</name>
    <name evidence="18" type="ordered locus">MTR_8g023400</name>
</gene>
<evidence type="ECO:0000256" key="4">
    <source>
        <dbReference type="ARBA" id="ARBA00012483"/>
    </source>
</evidence>
<feature type="region of interest" description="Disordered" evidence="15">
    <location>
        <begin position="219"/>
        <end position="250"/>
    </location>
</feature>
<evidence type="ECO:0000313" key="19">
    <source>
        <dbReference type="EnsemblPlants" id="AET01943"/>
    </source>
</evidence>
<dbReference type="GO" id="GO:0016567">
    <property type="term" value="P:protein ubiquitination"/>
    <property type="evidence" value="ECO:0000318"/>
    <property type="project" value="GO_Central"/>
</dbReference>
<dbReference type="KEGG" id="mtr:11441359"/>
<evidence type="ECO:0000256" key="8">
    <source>
        <dbReference type="ARBA" id="ARBA00022771"/>
    </source>
</evidence>
<dbReference type="PaxDb" id="3880-AET01943"/>
<dbReference type="OMA" id="EMLVIDI"/>
<evidence type="ECO:0000256" key="2">
    <source>
        <dbReference type="ARBA" id="ARBA00004167"/>
    </source>
</evidence>
<dbReference type="InterPro" id="IPR013083">
    <property type="entry name" value="Znf_RING/FYVE/PHD"/>
</dbReference>
<dbReference type="SUPFAM" id="SSF57850">
    <property type="entry name" value="RING/U-box"/>
    <property type="match status" value="1"/>
</dbReference>
<keyword evidence="9" id="KW-0833">Ubl conjugation pathway</keyword>
<dbReference type="Pfam" id="PF13639">
    <property type="entry name" value="zf-RING_2"/>
    <property type="match status" value="1"/>
</dbReference>
<keyword evidence="10" id="KW-0862">Zinc</keyword>
<keyword evidence="11 16" id="KW-1133">Transmembrane helix</keyword>
<evidence type="ECO:0000256" key="6">
    <source>
        <dbReference type="ARBA" id="ARBA00022692"/>
    </source>
</evidence>
<comment type="subcellular location">
    <subcellularLocation>
        <location evidence="2">Membrane</location>
        <topology evidence="2">Single-pass membrane protein</topology>
    </subcellularLocation>
</comment>
<keyword evidence="8 14" id="KW-0863">Zinc-finger</keyword>
<dbReference type="PANTHER" id="PTHR46913">
    <property type="entry name" value="RING-H2 FINGER PROTEIN ATL16"/>
    <property type="match status" value="1"/>
</dbReference>
<keyword evidence="6 16" id="KW-0812">Transmembrane</keyword>
<feature type="region of interest" description="Disordered" evidence="15">
    <location>
        <begin position="266"/>
        <end position="321"/>
    </location>
</feature>
<dbReference type="AlphaFoldDB" id="G7L9W6"/>
<dbReference type="HOGENOM" id="CLU_066543_1_0_1"/>
<feature type="transmembrane region" description="Helical" evidence="16">
    <location>
        <begin position="29"/>
        <end position="51"/>
    </location>
</feature>
<evidence type="ECO:0000313" key="20">
    <source>
        <dbReference type="Proteomes" id="UP000002051"/>
    </source>
</evidence>
<comment type="similarity">
    <text evidence="13">Belongs to the RING-type zinc finger family. ATL subfamily.</text>
</comment>
<evidence type="ECO:0000256" key="14">
    <source>
        <dbReference type="PROSITE-ProRule" id="PRU00175"/>
    </source>
</evidence>
<evidence type="ECO:0000256" key="10">
    <source>
        <dbReference type="ARBA" id="ARBA00022833"/>
    </source>
</evidence>
<comment type="catalytic activity">
    <reaction evidence="1">
        <text>S-ubiquitinyl-[E2 ubiquitin-conjugating enzyme]-L-cysteine + [acceptor protein]-L-lysine = [E2 ubiquitin-conjugating enzyme]-L-cysteine + N(6)-ubiquitinyl-[acceptor protein]-L-lysine.</text>
        <dbReference type="EC" id="2.3.2.27"/>
    </reaction>
</comment>
<evidence type="ECO:0000256" key="12">
    <source>
        <dbReference type="ARBA" id="ARBA00023136"/>
    </source>
</evidence>